<dbReference type="RefSeq" id="WP_394608835.1">
    <property type="nucleotide sequence ID" value="NZ_JBIHSN010000004.1"/>
</dbReference>
<evidence type="ECO:0000313" key="2">
    <source>
        <dbReference type="EMBL" id="MFH0267302.1"/>
    </source>
</evidence>
<comment type="caution">
    <text evidence="2">The sequence shown here is derived from an EMBL/GenBank/DDBJ whole genome shotgun (WGS) entry which is preliminary data.</text>
</comment>
<dbReference type="InterPro" id="IPR002725">
    <property type="entry name" value="YgjP-like_metallopeptidase"/>
</dbReference>
<dbReference type="PANTHER" id="PTHR30399">
    <property type="entry name" value="UNCHARACTERIZED PROTEIN YGJP"/>
    <property type="match status" value="1"/>
</dbReference>
<dbReference type="EMBL" id="JBIHSN010000004">
    <property type="protein sequence ID" value="MFH0267302.1"/>
    <property type="molecule type" value="Genomic_DNA"/>
</dbReference>
<accession>A0ABW7J072</accession>
<sequence length="247" mass="28826">MNKPLINDIAINAEQADLIEGQGYQVHIVRTSRRKTASMKVEDGVVSIVVPKSLAHERIQSLVEAKHQWIIEKLAIYQASKPASEKHYVSGEAFPYLGRNYRLKVLQGELKGAKLLNGRMTVTVPEPEAQRHYVRKSLENWYLRQAQKKIREKVERYRTVVGVETGVIRIKEFKSRWGSCTPYGDLEFNWLIVMAPNRIVDYVVIHELCHLIHHDHSPSFWKEVERVMPDYLEHKEWLKEHGHRLGF</sequence>
<organism evidence="2 3">
    <name type="scientific">Vibrio rumoiensis</name>
    <dbReference type="NCBI Taxonomy" id="76258"/>
    <lineage>
        <taxon>Bacteria</taxon>
        <taxon>Pseudomonadati</taxon>
        <taxon>Pseudomonadota</taxon>
        <taxon>Gammaproteobacteria</taxon>
        <taxon>Vibrionales</taxon>
        <taxon>Vibrionaceae</taxon>
        <taxon>Vibrio</taxon>
    </lineage>
</organism>
<gene>
    <name evidence="2" type="ORF">ACGRQ9_17805</name>
</gene>
<name>A0ABW7J072_9VIBR</name>
<dbReference type="InterPro" id="IPR053136">
    <property type="entry name" value="UTP_pyrophosphatase-like"/>
</dbReference>
<evidence type="ECO:0000259" key="1">
    <source>
        <dbReference type="Pfam" id="PF01863"/>
    </source>
</evidence>
<proteinExistence type="predicted"/>
<feature type="domain" description="YgjP-like metallopeptidase" evidence="1">
    <location>
        <begin position="35"/>
        <end position="241"/>
    </location>
</feature>
<keyword evidence="3" id="KW-1185">Reference proteome</keyword>
<dbReference type="PANTHER" id="PTHR30399:SF1">
    <property type="entry name" value="UTP PYROPHOSPHATASE"/>
    <property type="match status" value="1"/>
</dbReference>
<reference evidence="2 3" key="1">
    <citation type="submission" date="2024-10" db="EMBL/GenBank/DDBJ databases">
        <authorList>
            <person name="Yibar A."/>
            <person name="Saticioglu I.B."/>
            <person name="Duman M."/>
            <person name="Ajmi N."/>
            <person name="Gurler F."/>
            <person name="Ay H."/>
            <person name="Onuk E."/>
            <person name="Guler S."/>
            <person name="Romalde J.L."/>
        </authorList>
    </citation>
    <scope>NUCLEOTIDE SEQUENCE [LARGE SCALE GENOMIC DNA]</scope>
    <source>
        <strain evidence="2 3">14-MA-B</strain>
    </source>
</reference>
<dbReference type="Pfam" id="PF01863">
    <property type="entry name" value="YgjP-like"/>
    <property type="match status" value="1"/>
</dbReference>
<dbReference type="Gene3D" id="3.30.2010.10">
    <property type="entry name" value="Metalloproteases ('zincins'), catalytic domain"/>
    <property type="match status" value="1"/>
</dbReference>
<evidence type="ECO:0000313" key="3">
    <source>
        <dbReference type="Proteomes" id="UP001607151"/>
    </source>
</evidence>
<protein>
    <submittedName>
        <fullName evidence="2">M48 family metallopeptidase</fullName>
    </submittedName>
</protein>
<dbReference type="Proteomes" id="UP001607151">
    <property type="component" value="Unassembled WGS sequence"/>
</dbReference>
<dbReference type="CDD" id="cd07344">
    <property type="entry name" value="M48_yhfN_like"/>
    <property type="match status" value="1"/>
</dbReference>